<gene>
    <name evidence="1" type="ORF">PS833_05567</name>
</gene>
<name>A0A5E7FFP7_PSEFL</name>
<dbReference type="EMBL" id="CABVHU010000019">
    <property type="protein sequence ID" value="VVO38298.1"/>
    <property type="molecule type" value="Genomic_DNA"/>
</dbReference>
<reference evidence="1 2" key="1">
    <citation type="submission" date="2019-09" db="EMBL/GenBank/DDBJ databases">
        <authorList>
            <person name="Chandra G."/>
            <person name="Truman W A."/>
        </authorList>
    </citation>
    <scope>NUCLEOTIDE SEQUENCE [LARGE SCALE GENOMIC DNA]</scope>
    <source>
        <strain evidence="1">PS833</strain>
    </source>
</reference>
<proteinExistence type="predicted"/>
<dbReference type="Proteomes" id="UP000409037">
    <property type="component" value="Unassembled WGS sequence"/>
</dbReference>
<dbReference type="AlphaFoldDB" id="A0A5E7FFP7"/>
<accession>A0A5E7FFP7</accession>
<evidence type="ECO:0000313" key="1">
    <source>
        <dbReference type="EMBL" id="VVO38298.1"/>
    </source>
</evidence>
<organism evidence="1 2">
    <name type="scientific">Pseudomonas fluorescens</name>
    <dbReference type="NCBI Taxonomy" id="294"/>
    <lineage>
        <taxon>Bacteria</taxon>
        <taxon>Pseudomonadati</taxon>
        <taxon>Pseudomonadota</taxon>
        <taxon>Gammaproteobacteria</taxon>
        <taxon>Pseudomonadales</taxon>
        <taxon>Pseudomonadaceae</taxon>
        <taxon>Pseudomonas</taxon>
    </lineage>
</organism>
<sequence>MAHLRTPSPASLAPTGIGALEDAFAGKPGSYGDGALEDAFAGKPGSYGDWRQIMNKSTNRFTGVASSAA</sequence>
<protein>
    <submittedName>
        <fullName evidence="1">Uncharacterized protein</fullName>
    </submittedName>
</protein>
<evidence type="ECO:0000313" key="2">
    <source>
        <dbReference type="Proteomes" id="UP000409037"/>
    </source>
</evidence>